<dbReference type="GO" id="GO:0006633">
    <property type="term" value="P:fatty acid biosynthetic process"/>
    <property type="evidence" value="ECO:0007669"/>
    <property type="project" value="UniProtKB-UniPathway"/>
</dbReference>
<dbReference type="Proteomes" id="UP000607559">
    <property type="component" value="Unassembled WGS sequence"/>
</dbReference>
<evidence type="ECO:0000256" key="8">
    <source>
        <dbReference type="RuleBase" id="RU366074"/>
    </source>
</evidence>
<dbReference type="InterPro" id="IPR011284">
    <property type="entry name" value="3oxo_ACP_reduc"/>
</dbReference>
<feature type="domain" description="Ketoreductase" evidence="9">
    <location>
        <begin position="15"/>
        <end position="200"/>
    </location>
</feature>
<dbReference type="PRINTS" id="PR00080">
    <property type="entry name" value="SDRFAMILY"/>
</dbReference>
<keyword evidence="8" id="KW-0444">Lipid biosynthesis</keyword>
<dbReference type="PANTHER" id="PTHR42879">
    <property type="entry name" value="3-OXOACYL-(ACYL-CARRIER-PROTEIN) REDUCTASE"/>
    <property type="match status" value="1"/>
</dbReference>
<feature type="active site" description="Proton acceptor" evidence="6">
    <location>
        <position position="164"/>
    </location>
</feature>
<keyword evidence="4 8" id="KW-0560">Oxidoreductase</keyword>
<feature type="binding site" evidence="7">
    <location>
        <begin position="164"/>
        <end position="168"/>
    </location>
    <ligand>
        <name>NADP(+)</name>
        <dbReference type="ChEBI" id="CHEBI:58349"/>
    </ligand>
</feature>
<evidence type="ECO:0000256" key="3">
    <source>
        <dbReference type="ARBA" id="ARBA00022857"/>
    </source>
</evidence>
<comment type="subunit">
    <text evidence="8">Homotetramer.</text>
</comment>
<accession>A0A8J2UGC1</accession>
<dbReference type="InterPro" id="IPR020904">
    <property type="entry name" value="Sc_DH/Rdtase_CS"/>
</dbReference>
<reference evidence="10" key="1">
    <citation type="journal article" date="2014" name="Int. J. Syst. Evol. Microbiol.">
        <title>Complete genome sequence of Corynebacterium casei LMG S-19264T (=DSM 44701T), isolated from a smear-ripened cheese.</title>
        <authorList>
            <consortium name="US DOE Joint Genome Institute (JGI-PGF)"/>
            <person name="Walter F."/>
            <person name="Albersmeier A."/>
            <person name="Kalinowski J."/>
            <person name="Ruckert C."/>
        </authorList>
    </citation>
    <scope>NUCLEOTIDE SEQUENCE</scope>
    <source>
        <strain evidence="10">CGMCC 1.15448</strain>
    </source>
</reference>
<dbReference type="InterPro" id="IPR002347">
    <property type="entry name" value="SDR_fam"/>
</dbReference>
<feature type="binding site" evidence="7">
    <location>
        <begin position="21"/>
        <end position="24"/>
    </location>
    <ligand>
        <name>NADP(+)</name>
        <dbReference type="ChEBI" id="CHEBI:58349"/>
    </ligand>
</feature>
<dbReference type="InterPro" id="IPR057326">
    <property type="entry name" value="KR_dom"/>
</dbReference>
<protein>
    <recommendedName>
        <fullName evidence="8">3-oxoacyl-[acyl-carrier-protein] reductase</fullName>
        <ecNumber evidence="8">1.1.1.100</ecNumber>
    </recommendedName>
</protein>
<dbReference type="SMART" id="SM00822">
    <property type="entry name" value="PKS_KR"/>
    <property type="match status" value="1"/>
</dbReference>
<dbReference type="Pfam" id="PF13561">
    <property type="entry name" value="adh_short_C2"/>
    <property type="match status" value="1"/>
</dbReference>
<sequence length="257" mass="27532">MLKIYIWPMKLLENKVAIVTGASRGIGEAVALKLAEHGAHVAFTYLSSEEKAKALEGRLTAFGIRARAYKSNAGVYAECEAMVNEVVKEFGTVDICVNNAGISKDNLLLRLTPEQWQEVIDINLGSVFNMTKQVIRPMMKAKKGSIINMSSIVGISGNAGQASYAASKAGILGFTMSVAKELGSRNIRCNAIAPGFIETDMTHYLKDGDASKKFLESIPLGRFGQAEEIANTALFLASDLSSYITGQVISACGGLNI</sequence>
<feature type="binding site" evidence="7">
    <location>
        <position position="99"/>
    </location>
    <ligand>
        <name>NADP(+)</name>
        <dbReference type="ChEBI" id="CHEBI:58349"/>
    </ligand>
</feature>
<dbReference type="GO" id="GO:0004316">
    <property type="term" value="F:3-oxoacyl-[acyl-carrier-protein] reductase (NADPH) activity"/>
    <property type="evidence" value="ECO:0007669"/>
    <property type="project" value="UniProtKB-UniRule"/>
</dbReference>
<dbReference type="Gene3D" id="3.40.50.720">
    <property type="entry name" value="NAD(P)-binding Rossmann-like Domain"/>
    <property type="match status" value="1"/>
</dbReference>
<comment type="catalytic activity">
    <reaction evidence="5 8">
        <text>a (3R)-hydroxyacyl-[ACP] + NADP(+) = a 3-oxoacyl-[ACP] + NADPH + H(+)</text>
        <dbReference type="Rhea" id="RHEA:17397"/>
        <dbReference type="Rhea" id="RHEA-COMP:9916"/>
        <dbReference type="Rhea" id="RHEA-COMP:9945"/>
        <dbReference type="ChEBI" id="CHEBI:15378"/>
        <dbReference type="ChEBI" id="CHEBI:57783"/>
        <dbReference type="ChEBI" id="CHEBI:58349"/>
        <dbReference type="ChEBI" id="CHEBI:78776"/>
        <dbReference type="ChEBI" id="CHEBI:78827"/>
        <dbReference type="EC" id="1.1.1.100"/>
    </reaction>
</comment>
<proteinExistence type="inferred from homology"/>
<organism evidence="10 11">
    <name type="scientific">Puia dinghuensis</name>
    <dbReference type="NCBI Taxonomy" id="1792502"/>
    <lineage>
        <taxon>Bacteria</taxon>
        <taxon>Pseudomonadati</taxon>
        <taxon>Bacteroidota</taxon>
        <taxon>Chitinophagia</taxon>
        <taxon>Chitinophagales</taxon>
        <taxon>Chitinophagaceae</taxon>
        <taxon>Puia</taxon>
    </lineage>
</organism>
<dbReference type="InterPro" id="IPR050259">
    <property type="entry name" value="SDR"/>
</dbReference>
<keyword evidence="8" id="KW-0276">Fatty acid metabolism</keyword>
<comment type="function">
    <text evidence="1 8">Catalyzes the NADPH-dependent reduction of beta-ketoacyl-ACP substrates to beta-hydroxyacyl-ACP products, the first reductive step in the elongation cycle of fatty acid biosynthesis.</text>
</comment>
<reference evidence="10" key="2">
    <citation type="submission" date="2020-09" db="EMBL/GenBank/DDBJ databases">
        <authorList>
            <person name="Sun Q."/>
            <person name="Zhou Y."/>
        </authorList>
    </citation>
    <scope>NUCLEOTIDE SEQUENCE</scope>
    <source>
        <strain evidence="10">CGMCC 1.15448</strain>
    </source>
</reference>
<keyword evidence="11" id="KW-1185">Reference proteome</keyword>
<keyword evidence="3 7" id="KW-0521">NADP</keyword>
<evidence type="ECO:0000256" key="5">
    <source>
        <dbReference type="ARBA" id="ARBA00048508"/>
    </source>
</evidence>
<dbReference type="CDD" id="cd05333">
    <property type="entry name" value="BKR_SDR_c"/>
    <property type="match status" value="1"/>
</dbReference>
<dbReference type="InterPro" id="IPR036291">
    <property type="entry name" value="NAD(P)-bd_dom_sf"/>
</dbReference>
<dbReference type="AlphaFoldDB" id="A0A8J2UGC1"/>
<dbReference type="PRINTS" id="PR00081">
    <property type="entry name" value="GDHRDH"/>
</dbReference>
<dbReference type="FunFam" id="3.40.50.720:FF:000115">
    <property type="entry name" value="3-oxoacyl-[acyl-carrier-protein] reductase FabG"/>
    <property type="match status" value="1"/>
</dbReference>
<comment type="caution">
    <text evidence="10">The sequence shown here is derived from an EMBL/GenBank/DDBJ whole genome shotgun (WGS) entry which is preliminary data.</text>
</comment>
<dbReference type="NCBIfam" id="NF005559">
    <property type="entry name" value="PRK07231.1"/>
    <property type="match status" value="1"/>
</dbReference>
<evidence type="ECO:0000259" key="9">
    <source>
        <dbReference type="SMART" id="SM00822"/>
    </source>
</evidence>
<evidence type="ECO:0000313" key="10">
    <source>
        <dbReference type="EMBL" id="GGB11972.1"/>
    </source>
</evidence>
<gene>
    <name evidence="10" type="ORF">GCM10011511_39460</name>
</gene>
<dbReference type="PANTHER" id="PTHR42879:SF2">
    <property type="entry name" value="3-OXOACYL-[ACYL-CARRIER-PROTEIN] REDUCTASE FABG"/>
    <property type="match status" value="1"/>
</dbReference>
<evidence type="ECO:0000256" key="6">
    <source>
        <dbReference type="PIRSR" id="PIRSR611284-1"/>
    </source>
</evidence>
<dbReference type="GO" id="GO:0051287">
    <property type="term" value="F:NAD binding"/>
    <property type="evidence" value="ECO:0007669"/>
    <property type="project" value="UniProtKB-UniRule"/>
</dbReference>
<feature type="binding site" evidence="7">
    <location>
        <position position="197"/>
    </location>
    <ligand>
        <name>NADP(+)</name>
        <dbReference type="ChEBI" id="CHEBI:58349"/>
    </ligand>
</feature>
<dbReference type="EC" id="1.1.1.100" evidence="8"/>
<dbReference type="NCBIfam" id="NF009466">
    <property type="entry name" value="PRK12826.1-2"/>
    <property type="match status" value="1"/>
</dbReference>
<evidence type="ECO:0000256" key="1">
    <source>
        <dbReference type="ARBA" id="ARBA00002607"/>
    </source>
</evidence>
<keyword evidence="8" id="KW-0275">Fatty acid biosynthesis</keyword>
<name>A0A8J2UGC1_9BACT</name>
<evidence type="ECO:0000256" key="7">
    <source>
        <dbReference type="PIRSR" id="PIRSR611284-2"/>
    </source>
</evidence>
<dbReference type="EMBL" id="BMJC01000004">
    <property type="protein sequence ID" value="GGB11972.1"/>
    <property type="molecule type" value="Genomic_DNA"/>
</dbReference>
<dbReference type="NCBIfam" id="TIGR01830">
    <property type="entry name" value="3oxo_ACP_reduc"/>
    <property type="match status" value="1"/>
</dbReference>
<evidence type="ECO:0000256" key="2">
    <source>
        <dbReference type="ARBA" id="ARBA00006484"/>
    </source>
</evidence>
<comment type="pathway">
    <text evidence="8">Lipid metabolism; fatty acid biosynthesis.</text>
</comment>
<dbReference type="PROSITE" id="PS00061">
    <property type="entry name" value="ADH_SHORT"/>
    <property type="match status" value="1"/>
</dbReference>
<evidence type="ECO:0000313" key="11">
    <source>
        <dbReference type="Proteomes" id="UP000607559"/>
    </source>
</evidence>
<evidence type="ECO:0000256" key="4">
    <source>
        <dbReference type="ARBA" id="ARBA00023002"/>
    </source>
</evidence>
<dbReference type="SUPFAM" id="SSF51735">
    <property type="entry name" value="NAD(P)-binding Rossmann-fold domains"/>
    <property type="match status" value="1"/>
</dbReference>
<comment type="similarity">
    <text evidence="2 8">Belongs to the short-chain dehydrogenases/reductases (SDR) family.</text>
</comment>
<dbReference type="UniPathway" id="UPA00094"/>
<keyword evidence="8" id="KW-0443">Lipid metabolism</keyword>